<dbReference type="RefSeq" id="WP_191075892.1">
    <property type="nucleotide sequence ID" value="NZ_JACTAG010000002.1"/>
</dbReference>
<evidence type="ECO:0000313" key="2">
    <source>
        <dbReference type="EMBL" id="MBD3664881.1"/>
    </source>
</evidence>
<organism evidence="2 3">
    <name type="scientific">Sulfitobacter aestuariivivens</name>
    <dbReference type="NCBI Taxonomy" id="2766981"/>
    <lineage>
        <taxon>Bacteria</taxon>
        <taxon>Pseudomonadati</taxon>
        <taxon>Pseudomonadota</taxon>
        <taxon>Alphaproteobacteria</taxon>
        <taxon>Rhodobacterales</taxon>
        <taxon>Roseobacteraceae</taxon>
        <taxon>Sulfitobacter</taxon>
    </lineage>
</organism>
<keyword evidence="3" id="KW-1185">Reference proteome</keyword>
<accession>A0A927D5R0</accession>
<keyword evidence="1" id="KW-0732">Signal</keyword>
<feature type="chain" id="PRO_5038031898" evidence="1">
    <location>
        <begin position="19"/>
        <end position="117"/>
    </location>
</feature>
<name>A0A927D5R0_9RHOB</name>
<dbReference type="AlphaFoldDB" id="A0A927D5R0"/>
<dbReference type="EMBL" id="JACTAG010000002">
    <property type="protein sequence ID" value="MBD3664881.1"/>
    <property type="molecule type" value="Genomic_DNA"/>
</dbReference>
<reference evidence="2" key="1">
    <citation type="submission" date="2020-08" db="EMBL/GenBank/DDBJ databases">
        <title>Sulfitobacter aestuariivivens sp. nov., isolated from a tidal flat.</title>
        <authorList>
            <person name="Park S."/>
            <person name="Yoon J.-H."/>
        </authorList>
    </citation>
    <scope>NUCLEOTIDE SEQUENCE</scope>
    <source>
        <strain evidence="2">TSTF-M16</strain>
    </source>
</reference>
<protein>
    <submittedName>
        <fullName evidence="2">Uncharacterized protein</fullName>
    </submittedName>
</protein>
<proteinExistence type="predicted"/>
<dbReference type="Proteomes" id="UP000635142">
    <property type="component" value="Unassembled WGS sequence"/>
</dbReference>
<evidence type="ECO:0000313" key="3">
    <source>
        <dbReference type="Proteomes" id="UP000635142"/>
    </source>
</evidence>
<feature type="signal peptide" evidence="1">
    <location>
        <begin position="1"/>
        <end position="18"/>
    </location>
</feature>
<evidence type="ECO:0000256" key="1">
    <source>
        <dbReference type="SAM" id="SignalP"/>
    </source>
</evidence>
<sequence>MKKHVFAAILAFAGPALADAPVIENVAVNKSGDIWRFDVTLSHKDTGWEDYADGWRVLDPEGRELGVRKLAHPHVEEQPFTRSLSGVRIPQDVTEVGIQASDSRGGWSSPITRIKLR</sequence>
<gene>
    <name evidence="2" type="ORF">H9Q16_13180</name>
</gene>
<comment type="caution">
    <text evidence="2">The sequence shown here is derived from an EMBL/GenBank/DDBJ whole genome shotgun (WGS) entry which is preliminary data.</text>
</comment>